<dbReference type="AlphaFoldDB" id="A0A3D5QAN2"/>
<dbReference type="Proteomes" id="UP000262325">
    <property type="component" value="Unassembled WGS sequence"/>
</dbReference>
<organism evidence="1 2">
    <name type="scientific">Flexistipes sinusarabici</name>
    <dbReference type="NCBI Taxonomy" id="2352"/>
    <lineage>
        <taxon>Bacteria</taxon>
        <taxon>Pseudomonadati</taxon>
        <taxon>Deferribacterota</taxon>
        <taxon>Deferribacteres</taxon>
        <taxon>Deferribacterales</taxon>
        <taxon>Flexistipitaceae</taxon>
        <taxon>Flexistipes</taxon>
    </lineage>
</organism>
<name>A0A3D5QAN2_FLESI</name>
<reference evidence="1 2" key="1">
    <citation type="journal article" date="2018" name="Nat. Biotechnol.">
        <title>A standardized bacterial taxonomy based on genome phylogeny substantially revises the tree of life.</title>
        <authorList>
            <person name="Parks D.H."/>
            <person name="Chuvochina M."/>
            <person name="Waite D.W."/>
            <person name="Rinke C."/>
            <person name="Skarshewski A."/>
            <person name="Chaumeil P.A."/>
            <person name="Hugenholtz P."/>
        </authorList>
    </citation>
    <scope>NUCLEOTIDE SEQUENCE [LARGE SCALE GENOMIC DNA]</scope>
    <source>
        <strain evidence="1">UBA8672</strain>
    </source>
</reference>
<sequence>MGKKLKEFIKTGDIEIILCDGVSYMANTQKGEEFLKKNGLPHFCCGYHGWTFLFKGGDA</sequence>
<proteinExistence type="predicted"/>
<accession>A0A3D5QAN2</accession>
<gene>
    <name evidence="1" type="ORF">DHM44_03835</name>
</gene>
<evidence type="ECO:0000313" key="2">
    <source>
        <dbReference type="Proteomes" id="UP000262325"/>
    </source>
</evidence>
<comment type="caution">
    <text evidence="1">The sequence shown here is derived from an EMBL/GenBank/DDBJ whole genome shotgun (WGS) entry which is preliminary data.</text>
</comment>
<protein>
    <submittedName>
        <fullName evidence="1">Uncharacterized protein</fullName>
    </submittedName>
</protein>
<evidence type="ECO:0000313" key="1">
    <source>
        <dbReference type="EMBL" id="HCW92793.1"/>
    </source>
</evidence>
<dbReference type="EMBL" id="DPPF01000078">
    <property type="protein sequence ID" value="HCW92793.1"/>
    <property type="molecule type" value="Genomic_DNA"/>
</dbReference>